<evidence type="ECO:0000313" key="4">
    <source>
        <dbReference type="EMBL" id="TFU52720.1"/>
    </source>
</evidence>
<accession>A0A7K3MNI6</accession>
<dbReference type="Pfam" id="PF00535">
    <property type="entry name" value="Glycos_transf_2"/>
    <property type="match status" value="1"/>
</dbReference>
<dbReference type="InterPro" id="IPR001173">
    <property type="entry name" value="Glyco_trans_2-like"/>
</dbReference>
<gene>
    <name evidence="4" type="ORF">E4T97_01305</name>
</gene>
<dbReference type="EMBL" id="SPPV01000002">
    <property type="protein sequence ID" value="TFU52720.1"/>
    <property type="molecule type" value="Genomic_DNA"/>
</dbReference>
<dbReference type="PANTHER" id="PTHR22916">
    <property type="entry name" value="GLYCOSYLTRANSFERASE"/>
    <property type="match status" value="1"/>
</dbReference>
<proteinExistence type="predicted"/>
<evidence type="ECO:0000259" key="3">
    <source>
        <dbReference type="Pfam" id="PF00535"/>
    </source>
</evidence>
<dbReference type="Proteomes" id="UP000298073">
    <property type="component" value="Unassembled WGS sequence"/>
</dbReference>
<dbReference type="PANTHER" id="PTHR22916:SF51">
    <property type="entry name" value="GLYCOSYLTRANSFERASE EPSH-RELATED"/>
    <property type="match status" value="1"/>
</dbReference>
<dbReference type="InterPro" id="IPR029044">
    <property type="entry name" value="Nucleotide-diphossugar_trans"/>
</dbReference>
<protein>
    <submittedName>
        <fullName evidence="4">Glycosyltransferase family 2 protein</fullName>
    </submittedName>
</protein>
<dbReference type="RefSeq" id="WP_135035035.1">
    <property type="nucleotide sequence ID" value="NZ_CABIXU010000004.1"/>
</dbReference>
<evidence type="ECO:0000256" key="2">
    <source>
        <dbReference type="ARBA" id="ARBA00022679"/>
    </source>
</evidence>
<evidence type="ECO:0000313" key="5">
    <source>
        <dbReference type="Proteomes" id="UP000298073"/>
    </source>
</evidence>
<dbReference type="SUPFAM" id="SSF53448">
    <property type="entry name" value="Nucleotide-diphospho-sugar transferases"/>
    <property type="match status" value="1"/>
</dbReference>
<sequence length="320" mass="37047">MVSIIIPIYNPGDKLCVCLDSIKSQTYHDIEVLMVNDGSKDNSASICKEFAKEDERFVYIEQENAGVSMARNKGIVHSHGDYICFVDSDDSVEPCYVECMVKTMVEMHVDIVLQGLNNLYDGRLGDKKVFPNLIVKVGELDDKMFEELFYFCGPYCKLFRADYIHNNKIEFPPNMAYGEDFVFYVKYLYLCRSISFLSKTFYNYSVAVTGSLSSVRLHPDKFWANQVNRRGEYKKLRKQYGIEQLFYPTENKIKLVALRGLLSSIKHAQASLKEYLNIVVYDKDFGFSDILPLNIFDKLLLFLMKSNNYVSRFILKTIIK</sequence>
<dbReference type="OrthoDB" id="6307329at2"/>
<dbReference type="AlphaFoldDB" id="A0A7K3MNI6"/>
<keyword evidence="1" id="KW-0328">Glycosyltransferase</keyword>
<evidence type="ECO:0000256" key="1">
    <source>
        <dbReference type="ARBA" id="ARBA00022676"/>
    </source>
</evidence>
<dbReference type="GO" id="GO:0016758">
    <property type="term" value="F:hexosyltransferase activity"/>
    <property type="evidence" value="ECO:0007669"/>
    <property type="project" value="UniProtKB-ARBA"/>
</dbReference>
<dbReference type="Gene3D" id="3.90.550.10">
    <property type="entry name" value="Spore Coat Polysaccharide Biosynthesis Protein SpsA, Chain A"/>
    <property type="match status" value="1"/>
</dbReference>
<organism evidence="4 5">
    <name type="scientific">Bacteroides acidifaciens</name>
    <dbReference type="NCBI Taxonomy" id="85831"/>
    <lineage>
        <taxon>Bacteria</taxon>
        <taxon>Pseudomonadati</taxon>
        <taxon>Bacteroidota</taxon>
        <taxon>Bacteroidia</taxon>
        <taxon>Bacteroidales</taxon>
        <taxon>Bacteroidaceae</taxon>
        <taxon>Bacteroides</taxon>
    </lineage>
</organism>
<keyword evidence="2 4" id="KW-0808">Transferase</keyword>
<feature type="domain" description="Glycosyltransferase 2-like" evidence="3">
    <location>
        <begin position="3"/>
        <end position="162"/>
    </location>
</feature>
<reference evidence="4 5" key="1">
    <citation type="submission" date="2019-03" db="EMBL/GenBank/DDBJ databases">
        <title>Diversity of the mouse oral microbiome.</title>
        <authorList>
            <person name="Joseph S."/>
            <person name="Aduse-Opoku J."/>
            <person name="Curtis M."/>
            <person name="Wade W."/>
            <person name="Hashim A."/>
        </authorList>
    </citation>
    <scope>NUCLEOTIDE SEQUENCE [LARGE SCALE GENOMIC DNA]</scope>
    <source>
        <strain evidence="4 5">P2318</strain>
    </source>
</reference>
<name>A0A7K3MNI6_9BACE</name>
<comment type="caution">
    <text evidence="4">The sequence shown here is derived from an EMBL/GenBank/DDBJ whole genome shotgun (WGS) entry which is preliminary data.</text>
</comment>
<dbReference type="CDD" id="cd00761">
    <property type="entry name" value="Glyco_tranf_GTA_type"/>
    <property type="match status" value="1"/>
</dbReference>